<sequence>MPQFVFIELPGFRVKDASGHTVSLGSRDKGLMVALYHYVRSGIRTVEYCDLSASLLFAGGEPDLWTSSNTAHGLHAEENMLFSYFQSFDSPGAYPIVDALLLSHKPCSNCMNYFTQSGSGQHLKPGGGIAPFRAKFTPRSDRQYTPVFYIERRLDAAQRADLWFQLGNMWAAEFGDVIISSPEVARGHAYWVMQDSPWYAINDQENMSDAEIVQAIQAQGAIITYWIGR</sequence>
<name>A0A9P9WEZ9_9PEZI</name>
<protein>
    <submittedName>
        <fullName evidence="1">Uncharacterized protein</fullName>
    </submittedName>
</protein>
<evidence type="ECO:0000313" key="1">
    <source>
        <dbReference type="EMBL" id="KAI1860141.1"/>
    </source>
</evidence>
<evidence type="ECO:0000313" key="2">
    <source>
        <dbReference type="Proteomes" id="UP000829685"/>
    </source>
</evidence>
<dbReference type="EMBL" id="JAFIMR010000032">
    <property type="protein sequence ID" value="KAI1860141.1"/>
    <property type="molecule type" value="Genomic_DNA"/>
</dbReference>
<keyword evidence="2" id="KW-1185">Reference proteome</keyword>
<organism evidence="1 2">
    <name type="scientific">Neoarthrinium moseri</name>
    <dbReference type="NCBI Taxonomy" id="1658444"/>
    <lineage>
        <taxon>Eukaryota</taxon>
        <taxon>Fungi</taxon>
        <taxon>Dikarya</taxon>
        <taxon>Ascomycota</taxon>
        <taxon>Pezizomycotina</taxon>
        <taxon>Sordariomycetes</taxon>
        <taxon>Xylariomycetidae</taxon>
        <taxon>Amphisphaeriales</taxon>
        <taxon>Apiosporaceae</taxon>
        <taxon>Neoarthrinium</taxon>
    </lineage>
</organism>
<proteinExistence type="predicted"/>
<dbReference type="OrthoDB" id="5237084at2759"/>
<reference evidence="1" key="1">
    <citation type="submission" date="2021-03" db="EMBL/GenBank/DDBJ databases">
        <title>Revisited historic fungal species revealed as producer of novel bioactive compounds through whole genome sequencing and comparative genomics.</title>
        <authorList>
            <person name="Vignolle G.A."/>
            <person name="Hochenegger N."/>
            <person name="Mach R.L."/>
            <person name="Mach-Aigner A.R."/>
            <person name="Javad Rahimi M."/>
            <person name="Salim K.A."/>
            <person name="Chan C.M."/>
            <person name="Lim L.B.L."/>
            <person name="Cai F."/>
            <person name="Druzhinina I.S."/>
            <person name="U'Ren J.M."/>
            <person name="Derntl C."/>
        </authorList>
    </citation>
    <scope>NUCLEOTIDE SEQUENCE</scope>
    <source>
        <strain evidence="1">TUCIM 5799</strain>
    </source>
</reference>
<comment type="caution">
    <text evidence="1">The sequence shown here is derived from an EMBL/GenBank/DDBJ whole genome shotgun (WGS) entry which is preliminary data.</text>
</comment>
<gene>
    <name evidence="1" type="ORF">JX265_010065</name>
</gene>
<dbReference type="Proteomes" id="UP000829685">
    <property type="component" value="Unassembled WGS sequence"/>
</dbReference>
<accession>A0A9P9WEZ9</accession>
<dbReference type="AlphaFoldDB" id="A0A9P9WEZ9"/>